<evidence type="ECO:0000313" key="4">
    <source>
        <dbReference type="Proteomes" id="UP000663860"/>
    </source>
</evidence>
<dbReference type="EMBL" id="CAJNOE010000229">
    <property type="protein sequence ID" value="CAF1069624.1"/>
    <property type="molecule type" value="Genomic_DNA"/>
</dbReference>
<dbReference type="Proteomes" id="UP000663860">
    <property type="component" value="Unassembled WGS sequence"/>
</dbReference>
<evidence type="ECO:0000313" key="2">
    <source>
        <dbReference type="EMBL" id="CAF1069624.1"/>
    </source>
</evidence>
<sequence>MMMNGNYFDVTHTFKVGVSTYHVLGTRKTSPTYGNTYYIFNCTCHGSQSARYNSGTLPHINSGNTKRPSTATYSSISLSTYHGHGVASMDHNKRPSTPSEKKVTSDMTEINEALTKIVKSEHHSMVTEIRENIYTEQNTLIQSIEKEIKAMTEATTTTATNEKQEILRLIEKQKNSLENTYEQHTNTIMSSIDLLKKTITQTLNDQQEQLQSLKKFQLTFNEIIEQQIEKTMMKHLEIPRVSSLDVTSIKQLQTTLVQTLEHHSITTKDNDNDTLKRILTDQKQYLTDIIMKQQKTYEVSINEIKQLQTTIVELIKKPSSVSERNNNDELKELFVEQRQYLTNLVMEQQQSFSVNLIEQTMINVLKGQKISSNDMMARDPRPFKVSIKTGEYANVYAKLTIDGNECSRELHTLCQRDPFQANAIDCFVAPPMKDGPCELTIYAKTRNETEYRAAICIQLSYLNVNQPITFPKLYPSFRDHQCILNEPLRRSLQQYEEILLHMNAPNANKIIISNGNEHIELNQNEYHHGIIKKKIQIQGNLIVYGQWNGQENSPICAYEMK</sequence>
<proteinExistence type="predicted"/>
<evidence type="ECO:0000313" key="3">
    <source>
        <dbReference type="EMBL" id="CAF3832105.1"/>
    </source>
</evidence>
<name>A0A814LS24_9BILA</name>
<dbReference type="EMBL" id="CAJOBB010001258">
    <property type="protein sequence ID" value="CAF3832105.1"/>
    <property type="molecule type" value="Genomic_DNA"/>
</dbReference>
<comment type="caution">
    <text evidence="2">The sequence shown here is derived from an EMBL/GenBank/DDBJ whole genome shotgun (WGS) entry which is preliminary data.</text>
</comment>
<dbReference type="Proteomes" id="UP000663868">
    <property type="component" value="Unassembled WGS sequence"/>
</dbReference>
<feature type="coiled-coil region" evidence="1">
    <location>
        <begin position="134"/>
        <end position="187"/>
    </location>
</feature>
<keyword evidence="1" id="KW-0175">Coiled coil</keyword>
<dbReference type="AlphaFoldDB" id="A0A814LS24"/>
<gene>
    <name evidence="2" type="ORF">IZO911_LOCUS21343</name>
    <name evidence="3" type="ORF">KXQ929_LOCUS18925</name>
</gene>
<evidence type="ECO:0000256" key="1">
    <source>
        <dbReference type="SAM" id="Coils"/>
    </source>
</evidence>
<organism evidence="2 4">
    <name type="scientific">Adineta steineri</name>
    <dbReference type="NCBI Taxonomy" id="433720"/>
    <lineage>
        <taxon>Eukaryota</taxon>
        <taxon>Metazoa</taxon>
        <taxon>Spiralia</taxon>
        <taxon>Gnathifera</taxon>
        <taxon>Rotifera</taxon>
        <taxon>Eurotatoria</taxon>
        <taxon>Bdelloidea</taxon>
        <taxon>Adinetida</taxon>
        <taxon>Adinetidae</taxon>
        <taxon>Adineta</taxon>
    </lineage>
</organism>
<reference evidence="2" key="1">
    <citation type="submission" date="2021-02" db="EMBL/GenBank/DDBJ databases">
        <authorList>
            <person name="Nowell W R."/>
        </authorList>
    </citation>
    <scope>NUCLEOTIDE SEQUENCE</scope>
</reference>
<accession>A0A814LS24</accession>
<protein>
    <submittedName>
        <fullName evidence="2">Uncharacterized protein</fullName>
    </submittedName>
</protein>